<organism evidence="2 3">
    <name type="scientific">Macrolepiota fuliginosa MF-IS2</name>
    <dbReference type="NCBI Taxonomy" id="1400762"/>
    <lineage>
        <taxon>Eukaryota</taxon>
        <taxon>Fungi</taxon>
        <taxon>Dikarya</taxon>
        <taxon>Basidiomycota</taxon>
        <taxon>Agaricomycotina</taxon>
        <taxon>Agaricomycetes</taxon>
        <taxon>Agaricomycetidae</taxon>
        <taxon>Agaricales</taxon>
        <taxon>Agaricineae</taxon>
        <taxon>Agaricaceae</taxon>
        <taxon>Macrolepiota</taxon>
    </lineage>
</organism>
<feature type="region of interest" description="Disordered" evidence="1">
    <location>
        <begin position="61"/>
        <end position="84"/>
    </location>
</feature>
<sequence>MQEQVHKSDREEKLLEYTNKQKCYDSFFNEWNCCEEWDTDNDTNDNDHAGKTLHINIQPPTEKANADAQPYPVDPCPGVDMGSLQNPGQMQKYSHSMVKLMILHYHLSTWISAKTLTGNGCNPKC</sequence>
<proteinExistence type="predicted"/>
<evidence type="ECO:0000256" key="1">
    <source>
        <dbReference type="SAM" id="MobiDB-lite"/>
    </source>
</evidence>
<gene>
    <name evidence="2" type="ORF">P691DRAFT_765943</name>
</gene>
<evidence type="ECO:0000313" key="2">
    <source>
        <dbReference type="EMBL" id="KAF9441741.1"/>
    </source>
</evidence>
<comment type="caution">
    <text evidence="2">The sequence shown here is derived from an EMBL/GenBank/DDBJ whole genome shotgun (WGS) entry which is preliminary data.</text>
</comment>
<dbReference type="Proteomes" id="UP000807342">
    <property type="component" value="Unassembled WGS sequence"/>
</dbReference>
<dbReference type="AlphaFoldDB" id="A0A9P6BVF3"/>
<keyword evidence="3" id="KW-1185">Reference proteome</keyword>
<dbReference type="EMBL" id="MU151800">
    <property type="protein sequence ID" value="KAF9441741.1"/>
    <property type="molecule type" value="Genomic_DNA"/>
</dbReference>
<dbReference type="OrthoDB" id="3061891at2759"/>
<accession>A0A9P6BVF3</accession>
<reference evidence="2" key="1">
    <citation type="submission" date="2020-11" db="EMBL/GenBank/DDBJ databases">
        <authorList>
            <consortium name="DOE Joint Genome Institute"/>
            <person name="Ahrendt S."/>
            <person name="Riley R."/>
            <person name="Andreopoulos W."/>
            <person name="Labutti K."/>
            <person name="Pangilinan J."/>
            <person name="Ruiz-Duenas F.J."/>
            <person name="Barrasa J.M."/>
            <person name="Sanchez-Garcia M."/>
            <person name="Camarero S."/>
            <person name="Miyauchi S."/>
            <person name="Serrano A."/>
            <person name="Linde D."/>
            <person name="Babiker R."/>
            <person name="Drula E."/>
            <person name="Ayuso-Fernandez I."/>
            <person name="Pacheco R."/>
            <person name="Padilla G."/>
            <person name="Ferreira P."/>
            <person name="Barriuso J."/>
            <person name="Kellner H."/>
            <person name="Castanera R."/>
            <person name="Alfaro M."/>
            <person name="Ramirez L."/>
            <person name="Pisabarro A.G."/>
            <person name="Kuo A."/>
            <person name="Tritt A."/>
            <person name="Lipzen A."/>
            <person name="He G."/>
            <person name="Yan M."/>
            <person name="Ng V."/>
            <person name="Cullen D."/>
            <person name="Martin F."/>
            <person name="Rosso M.-N."/>
            <person name="Henrissat B."/>
            <person name="Hibbett D."/>
            <person name="Martinez A.T."/>
            <person name="Grigoriev I.V."/>
        </authorList>
    </citation>
    <scope>NUCLEOTIDE SEQUENCE</scope>
    <source>
        <strain evidence="2">MF-IS2</strain>
    </source>
</reference>
<protein>
    <submittedName>
        <fullName evidence="2">Uncharacterized protein</fullName>
    </submittedName>
</protein>
<name>A0A9P6BVF3_9AGAR</name>
<evidence type="ECO:0000313" key="3">
    <source>
        <dbReference type="Proteomes" id="UP000807342"/>
    </source>
</evidence>